<dbReference type="Gene3D" id="3.40.250.10">
    <property type="entry name" value="Rhodanese-like domain"/>
    <property type="match status" value="1"/>
</dbReference>
<accession>A0ABX6IG52</accession>
<feature type="domain" description="Rhodanese" evidence="1">
    <location>
        <begin position="24"/>
        <end position="130"/>
    </location>
</feature>
<dbReference type="EMBL" id="CP045809">
    <property type="protein sequence ID" value="QHN34121.1"/>
    <property type="molecule type" value="Genomic_DNA"/>
</dbReference>
<dbReference type="PANTHER" id="PTHR47377">
    <property type="entry name" value="RHODANESE-LIKE DOMAIN-CONTAINING PROTEIN 4, CHLOROPLASTIC"/>
    <property type="match status" value="1"/>
</dbReference>
<dbReference type="PROSITE" id="PS50206">
    <property type="entry name" value="RHODANESE_3"/>
    <property type="match status" value="1"/>
</dbReference>
<name>A0ABX6IG52_9ACTN</name>
<protein>
    <submittedName>
        <fullName evidence="2">Rhodanese-like domain-containing protein</fullName>
    </submittedName>
</protein>
<dbReference type="InterPro" id="IPR044240">
    <property type="entry name" value="STR4-like"/>
</dbReference>
<proteinExistence type="predicted"/>
<evidence type="ECO:0000259" key="1">
    <source>
        <dbReference type="PROSITE" id="PS50206"/>
    </source>
</evidence>
<organism evidence="2 3">
    <name type="scientific">Gordonia pseudamarae</name>
    <dbReference type="NCBI Taxonomy" id="2831662"/>
    <lineage>
        <taxon>Bacteria</taxon>
        <taxon>Bacillati</taxon>
        <taxon>Actinomycetota</taxon>
        <taxon>Actinomycetes</taxon>
        <taxon>Mycobacteriales</taxon>
        <taxon>Gordoniaceae</taxon>
        <taxon>Gordonia</taxon>
    </lineage>
</organism>
<dbReference type="Proteomes" id="UP001059836">
    <property type="component" value="Chromosome"/>
</dbReference>
<sequence>MEGVHVVTYAGDLTPQEAWDALEANPDAVLVDCRTRAEWNFVGVPDLEILGKRTVFVEWVGFPDGAPNQGFVAQLREAGIRDSDEVIFLCRSGHRSIGAAQMATAAGIAKAYNVLDGFEGALDENDHRGSTGWRASNLPWRQS</sequence>
<keyword evidence="3" id="KW-1185">Reference proteome</keyword>
<dbReference type="InterPro" id="IPR036873">
    <property type="entry name" value="Rhodanese-like_dom_sf"/>
</dbReference>
<dbReference type="SUPFAM" id="SSF52821">
    <property type="entry name" value="Rhodanese/Cell cycle control phosphatase"/>
    <property type="match status" value="1"/>
</dbReference>
<dbReference type="SMART" id="SM00450">
    <property type="entry name" value="RHOD"/>
    <property type="match status" value="1"/>
</dbReference>
<dbReference type="PANTHER" id="PTHR47377:SF1">
    <property type="entry name" value="RHODANESE-LIKE DOMAIN-CONTAINING PROTEIN 4, CHLOROPLASTIC"/>
    <property type="match status" value="1"/>
</dbReference>
<dbReference type="Pfam" id="PF00581">
    <property type="entry name" value="Rhodanese"/>
    <property type="match status" value="1"/>
</dbReference>
<reference evidence="2" key="1">
    <citation type="journal article" date="2021" name="Nat. Microbiol.">
        <title>Cocultivation of an ultrasmall environmental parasitic bacterium with lytic ability against bacteria associated with wastewater foams.</title>
        <authorList>
            <person name="Batinovic S."/>
            <person name="Rose J.J.A."/>
            <person name="Ratcliffe J."/>
            <person name="Seviour R.J."/>
            <person name="Petrovski S."/>
        </authorList>
    </citation>
    <scope>NUCLEOTIDE SEQUENCE</scope>
    <source>
        <strain evidence="2">CON9</strain>
    </source>
</reference>
<dbReference type="CDD" id="cd01522">
    <property type="entry name" value="RHOD_1"/>
    <property type="match status" value="1"/>
</dbReference>
<evidence type="ECO:0000313" key="2">
    <source>
        <dbReference type="EMBL" id="QHN34121.1"/>
    </source>
</evidence>
<evidence type="ECO:0000313" key="3">
    <source>
        <dbReference type="Proteomes" id="UP001059836"/>
    </source>
</evidence>
<dbReference type="InterPro" id="IPR001763">
    <property type="entry name" value="Rhodanese-like_dom"/>
</dbReference>
<gene>
    <name evidence="2" type="ORF">GII31_03605</name>
</gene>